<evidence type="ECO:0000313" key="2">
    <source>
        <dbReference type="EMBL" id="MER7187898.1"/>
    </source>
</evidence>
<reference evidence="2 3" key="1">
    <citation type="submission" date="2024-06" db="EMBL/GenBank/DDBJ databases">
        <title>The Natural Products Discovery Center: Release of the First 8490 Sequenced Strains for Exploring Actinobacteria Biosynthetic Diversity.</title>
        <authorList>
            <person name="Kalkreuter E."/>
            <person name="Kautsar S.A."/>
            <person name="Yang D."/>
            <person name="Bader C.D."/>
            <person name="Teijaro C.N."/>
            <person name="Fluegel L."/>
            <person name="Davis C.M."/>
            <person name="Simpson J.R."/>
            <person name="Lauterbach L."/>
            <person name="Steele A.D."/>
            <person name="Gui C."/>
            <person name="Meng S."/>
            <person name="Li G."/>
            <person name="Viehrig K."/>
            <person name="Ye F."/>
            <person name="Su P."/>
            <person name="Kiefer A.F."/>
            <person name="Nichols A."/>
            <person name="Cepeda A.J."/>
            <person name="Yan W."/>
            <person name="Fan B."/>
            <person name="Jiang Y."/>
            <person name="Adhikari A."/>
            <person name="Zheng C.-J."/>
            <person name="Schuster L."/>
            <person name="Cowan T.M."/>
            <person name="Smanski M.J."/>
            <person name="Chevrette M.G."/>
            <person name="De Carvalho L.P.S."/>
            <person name="Shen B."/>
        </authorList>
    </citation>
    <scope>NUCLEOTIDE SEQUENCE [LARGE SCALE GENOMIC DNA]</scope>
    <source>
        <strain evidence="2 3">NPDC000234</strain>
    </source>
</reference>
<feature type="compositionally biased region" description="Polar residues" evidence="1">
    <location>
        <begin position="218"/>
        <end position="234"/>
    </location>
</feature>
<name>A0ABV1XFV6_9ACTN</name>
<dbReference type="InterPro" id="IPR036689">
    <property type="entry name" value="ESAT-6-like_sf"/>
</dbReference>
<proteinExistence type="predicted"/>
<keyword evidence="3" id="KW-1185">Reference proteome</keyword>
<protein>
    <submittedName>
        <fullName evidence="2">WXG100 family type VII secretion target</fullName>
    </submittedName>
</protein>
<evidence type="ECO:0000256" key="1">
    <source>
        <dbReference type="SAM" id="MobiDB-lite"/>
    </source>
</evidence>
<feature type="region of interest" description="Disordered" evidence="1">
    <location>
        <begin position="218"/>
        <end position="313"/>
    </location>
</feature>
<dbReference type="RefSeq" id="WP_350792618.1">
    <property type="nucleotide sequence ID" value="NZ_JBEPEK010000957.1"/>
</dbReference>
<evidence type="ECO:0000313" key="3">
    <source>
        <dbReference type="Proteomes" id="UP001474181"/>
    </source>
</evidence>
<dbReference type="EMBL" id="JBEPEK010000957">
    <property type="protein sequence ID" value="MER7187898.1"/>
    <property type="molecule type" value="Genomic_DNA"/>
</dbReference>
<comment type="caution">
    <text evidence="2">The sequence shown here is derived from an EMBL/GenBank/DDBJ whole genome shotgun (WGS) entry which is preliminary data.</text>
</comment>
<feature type="compositionally biased region" description="Low complexity" evidence="1">
    <location>
        <begin position="22"/>
        <end position="35"/>
    </location>
</feature>
<feature type="non-terminal residue" evidence="2">
    <location>
        <position position="313"/>
    </location>
</feature>
<sequence>MPDNNDKYNGGGFTQGSDGAVYGDSGSDPGSTSDYDTWDWKQIQAAIVGMSAGVHSQANEDHAAAVASPQSLQDAADILAEVQGVLDTVAQSLTAQAKALAGDNGPWQGAAADAFAEMIDGFSKQVQANVEALAGGSTGAHNVPQQVADNAVNLANAQRLIGEIDLWYANQARQMGVQPMSNGLIPISKKPQLVEMMTNDMRKVLKSLAGNYRVTIDSIKSPSPITSPGNTSPTDGLPDTSVPDSLTNPDTGTGLDPATGTGLDTGTGTGLAPDLATDAATGPGDGTATPFSGSLDPGGTADGDRPSVPSGPA</sequence>
<organism evidence="2 3">
    <name type="scientific">Streptomyces hyaluromycini</name>
    <dbReference type="NCBI Taxonomy" id="1377993"/>
    <lineage>
        <taxon>Bacteria</taxon>
        <taxon>Bacillati</taxon>
        <taxon>Actinomycetota</taxon>
        <taxon>Actinomycetes</taxon>
        <taxon>Kitasatosporales</taxon>
        <taxon>Streptomycetaceae</taxon>
        <taxon>Streptomyces</taxon>
    </lineage>
</organism>
<dbReference type="Gene3D" id="1.10.287.1060">
    <property type="entry name" value="ESAT-6-like"/>
    <property type="match status" value="1"/>
</dbReference>
<feature type="region of interest" description="Disordered" evidence="1">
    <location>
        <begin position="1"/>
        <end position="35"/>
    </location>
</feature>
<feature type="compositionally biased region" description="Low complexity" evidence="1">
    <location>
        <begin position="249"/>
        <end position="262"/>
    </location>
</feature>
<accession>A0ABV1XFV6</accession>
<dbReference type="Proteomes" id="UP001474181">
    <property type="component" value="Unassembled WGS sequence"/>
</dbReference>
<gene>
    <name evidence="2" type="ORF">ABT404_52020</name>
</gene>
<dbReference type="SUPFAM" id="SSF140453">
    <property type="entry name" value="EsxAB dimer-like"/>
    <property type="match status" value="1"/>
</dbReference>